<dbReference type="EMBL" id="JAJAPX010000004">
    <property type="protein sequence ID" value="MCB4808894.1"/>
    <property type="molecule type" value="Genomic_DNA"/>
</dbReference>
<dbReference type="PANTHER" id="PTHR12526:SF630">
    <property type="entry name" value="GLYCOSYLTRANSFERASE"/>
    <property type="match status" value="1"/>
</dbReference>
<keyword evidence="4" id="KW-1185">Reference proteome</keyword>
<feature type="domain" description="Glycosyl transferase family 1" evidence="1">
    <location>
        <begin position="174"/>
        <end position="337"/>
    </location>
</feature>
<evidence type="ECO:0000259" key="2">
    <source>
        <dbReference type="Pfam" id="PF13439"/>
    </source>
</evidence>
<dbReference type="AlphaFoldDB" id="A0A9X1L7V3"/>
<comment type="caution">
    <text evidence="3">The sequence shown here is derived from an EMBL/GenBank/DDBJ whole genome shotgun (WGS) entry which is preliminary data.</text>
</comment>
<dbReference type="InterPro" id="IPR028098">
    <property type="entry name" value="Glyco_trans_4-like_N"/>
</dbReference>
<dbReference type="CDD" id="cd03811">
    <property type="entry name" value="GT4_GT28_WabH-like"/>
    <property type="match status" value="1"/>
</dbReference>
<dbReference type="Pfam" id="PF00534">
    <property type="entry name" value="Glycos_transf_1"/>
    <property type="match status" value="1"/>
</dbReference>
<sequence>MLNVCIVTTSLAAGGAERSAALLSQMLFSLGYNVHVISTKNRVEYPFSGTLFNLEKEINGSNNNWRKLKVLRAYLKKHQFNYVIDNRPHSSFFKEFLLYRLVFSKAKIVTVIRSFNLNTYLPKNRTKARIIFGGVENFVAVSNEIKEEIERKMGFKNVVRIYNPIKTEEEVEVQELKNTPNLKYILFFGRIQERSKNLSLLIDGYKASKLPQYNIKLIILGSGPDLNLLKEKVKEHNLLDYVVFIPFKPNPKNYIKNAMFTVLTSNYEGFPRSVTESLALGTPVISVDCKSGPKEIIINESNGLLIEQNNSLALSKAMNRFVDDKNLYTRCKENAIQSVKHLSTDKIALHWQKILLNE</sequence>
<dbReference type="InterPro" id="IPR001296">
    <property type="entry name" value="Glyco_trans_1"/>
</dbReference>
<dbReference type="Proteomes" id="UP001139286">
    <property type="component" value="Unassembled WGS sequence"/>
</dbReference>
<organism evidence="3 4">
    <name type="scientific">Neotamlana sargassicola</name>
    <dbReference type="NCBI Taxonomy" id="2883125"/>
    <lineage>
        <taxon>Bacteria</taxon>
        <taxon>Pseudomonadati</taxon>
        <taxon>Bacteroidota</taxon>
        <taxon>Flavobacteriia</taxon>
        <taxon>Flavobacteriales</taxon>
        <taxon>Flavobacteriaceae</taxon>
        <taxon>Neotamlana</taxon>
    </lineage>
</organism>
<feature type="domain" description="Glycosyltransferase subfamily 4-like N-terminal" evidence="2">
    <location>
        <begin position="14"/>
        <end position="168"/>
    </location>
</feature>
<evidence type="ECO:0000313" key="3">
    <source>
        <dbReference type="EMBL" id="MCB4808894.1"/>
    </source>
</evidence>
<dbReference type="Pfam" id="PF13439">
    <property type="entry name" value="Glyco_transf_4"/>
    <property type="match status" value="1"/>
</dbReference>
<dbReference type="RefSeq" id="WP_226696288.1">
    <property type="nucleotide sequence ID" value="NZ_JAJAPX010000004.1"/>
</dbReference>
<dbReference type="PANTHER" id="PTHR12526">
    <property type="entry name" value="GLYCOSYLTRANSFERASE"/>
    <property type="match status" value="1"/>
</dbReference>
<name>A0A9X1L7V3_9FLAO</name>
<proteinExistence type="predicted"/>
<gene>
    <name evidence="3" type="ORF">LG651_11585</name>
</gene>
<dbReference type="SUPFAM" id="SSF53756">
    <property type="entry name" value="UDP-Glycosyltransferase/glycogen phosphorylase"/>
    <property type="match status" value="1"/>
</dbReference>
<reference evidence="3" key="1">
    <citation type="submission" date="2021-10" db="EMBL/GenBank/DDBJ databases">
        <title>Tamlana sargassums sp. nov., and Tamlana laminarinivorans sp. nov., two new bacteria isolated from the brown alga.</title>
        <authorList>
            <person name="Li J."/>
        </authorList>
    </citation>
    <scope>NUCLEOTIDE SEQUENCE</scope>
    <source>
        <strain evidence="3">62-3</strain>
    </source>
</reference>
<evidence type="ECO:0000259" key="1">
    <source>
        <dbReference type="Pfam" id="PF00534"/>
    </source>
</evidence>
<evidence type="ECO:0000313" key="4">
    <source>
        <dbReference type="Proteomes" id="UP001139286"/>
    </source>
</evidence>
<dbReference type="GO" id="GO:0016757">
    <property type="term" value="F:glycosyltransferase activity"/>
    <property type="evidence" value="ECO:0007669"/>
    <property type="project" value="InterPro"/>
</dbReference>
<protein>
    <submittedName>
        <fullName evidence="3">Glycosyltransferase</fullName>
    </submittedName>
</protein>
<accession>A0A9X1L7V3</accession>
<dbReference type="Gene3D" id="3.40.50.2000">
    <property type="entry name" value="Glycogen Phosphorylase B"/>
    <property type="match status" value="2"/>
</dbReference>